<dbReference type="SUPFAM" id="SSF52047">
    <property type="entry name" value="RNI-like"/>
    <property type="match status" value="1"/>
</dbReference>
<dbReference type="OrthoDB" id="2746049at2759"/>
<evidence type="ECO:0000313" key="1">
    <source>
        <dbReference type="EMBL" id="KZT01673.1"/>
    </source>
</evidence>
<organism evidence="1 2">
    <name type="scientific">Laetiporus sulphureus 93-53</name>
    <dbReference type="NCBI Taxonomy" id="1314785"/>
    <lineage>
        <taxon>Eukaryota</taxon>
        <taxon>Fungi</taxon>
        <taxon>Dikarya</taxon>
        <taxon>Basidiomycota</taxon>
        <taxon>Agaricomycotina</taxon>
        <taxon>Agaricomycetes</taxon>
        <taxon>Polyporales</taxon>
        <taxon>Laetiporus</taxon>
    </lineage>
</organism>
<gene>
    <name evidence="1" type="ORF">LAESUDRAFT_815734</name>
</gene>
<dbReference type="RefSeq" id="XP_040759413.1">
    <property type="nucleotide sequence ID" value="XM_040914720.1"/>
</dbReference>
<dbReference type="Gene3D" id="3.80.10.10">
    <property type="entry name" value="Ribonuclease Inhibitor"/>
    <property type="match status" value="1"/>
</dbReference>
<sequence length="570" mass="65744">MSHQNRGKKTPSLEELSASDLMKMRFSKLEQKDPHECAREDLEELIKAAVTPAVQAMRRERNAHVAINRLPAEVLREIFVTTCTVKLAEYRSEHYQCYISTTVWNPTWIDKGRAVSLMLVCHHWKEIALEIQELWSGIETYWEDEDHILLERSGRGPLKVLACCDPLYEYAVTHALQNVEHSSRIQELYWIWPLTRHSREHLGMPAPSLRSLALQNWTIPDGSLKLFDDHTPCLERLSLSNVNWLPSNAFVKLTFLALETCMVSKLPIKLRSLLAGTPNLVDLVLRNVSDSSYPHIRVEIGAAGMKPVSLTRLRRLLIEEMWSDDIDYVFRDAQLNEDASVSIAHTQRDDDEQRLPEGVSSWSLNALKQPKELHFQSHVAIVVGASSGFRFEVWRCTTLEDWMAFNWPRILPLSSISHLCMFELKAYKGRGLERVRNLLRQMTTLQTLSVNIDGLTQIVDIFTLFRDPTGPPLCPALTTLRIVIHHDRDCDIILHSILPRRAQLGIKHLDVGLIDPWSSEHWRPRQSVKKKMHGKFESMNFETLLYDKAYNITLPLVCSEEAHRLWPPWL</sequence>
<dbReference type="GeneID" id="63831747"/>
<dbReference type="EMBL" id="KV427661">
    <property type="protein sequence ID" value="KZT01673.1"/>
    <property type="molecule type" value="Genomic_DNA"/>
</dbReference>
<proteinExistence type="predicted"/>
<evidence type="ECO:0008006" key="3">
    <source>
        <dbReference type="Google" id="ProtNLM"/>
    </source>
</evidence>
<reference evidence="1 2" key="1">
    <citation type="journal article" date="2016" name="Mol. Biol. Evol.">
        <title>Comparative Genomics of Early-Diverging Mushroom-Forming Fungi Provides Insights into the Origins of Lignocellulose Decay Capabilities.</title>
        <authorList>
            <person name="Nagy L.G."/>
            <person name="Riley R."/>
            <person name="Tritt A."/>
            <person name="Adam C."/>
            <person name="Daum C."/>
            <person name="Floudas D."/>
            <person name="Sun H."/>
            <person name="Yadav J.S."/>
            <person name="Pangilinan J."/>
            <person name="Larsson K.H."/>
            <person name="Matsuura K."/>
            <person name="Barry K."/>
            <person name="Labutti K."/>
            <person name="Kuo R."/>
            <person name="Ohm R.A."/>
            <person name="Bhattacharya S.S."/>
            <person name="Shirouzu T."/>
            <person name="Yoshinaga Y."/>
            <person name="Martin F.M."/>
            <person name="Grigoriev I.V."/>
            <person name="Hibbett D.S."/>
        </authorList>
    </citation>
    <scope>NUCLEOTIDE SEQUENCE [LARGE SCALE GENOMIC DNA]</scope>
    <source>
        <strain evidence="1 2">93-53</strain>
    </source>
</reference>
<protein>
    <recommendedName>
        <fullName evidence="3">F-box domain-containing protein</fullName>
    </recommendedName>
</protein>
<dbReference type="Proteomes" id="UP000076871">
    <property type="component" value="Unassembled WGS sequence"/>
</dbReference>
<name>A0A165BUG1_9APHY</name>
<keyword evidence="2" id="KW-1185">Reference proteome</keyword>
<dbReference type="InterPro" id="IPR032675">
    <property type="entry name" value="LRR_dom_sf"/>
</dbReference>
<dbReference type="AlphaFoldDB" id="A0A165BUG1"/>
<evidence type="ECO:0000313" key="2">
    <source>
        <dbReference type="Proteomes" id="UP000076871"/>
    </source>
</evidence>
<dbReference type="InParanoid" id="A0A165BUG1"/>
<accession>A0A165BUG1</accession>